<keyword evidence="2" id="KW-1185">Reference proteome</keyword>
<dbReference type="Proteomes" id="UP001497644">
    <property type="component" value="Chromosome 7"/>
</dbReference>
<protein>
    <submittedName>
        <fullName evidence="1">Uncharacterized protein</fullName>
    </submittedName>
</protein>
<evidence type="ECO:0000313" key="2">
    <source>
        <dbReference type="Proteomes" id="UP001497644"/>
    </source>
</evidence>
<accession>A0AAV2P6Y6</accession>
<dbReference type="AlphaFoldDB" id="A0AAV2P6Y6"/>
<dbReference type="EMBL" id="OZ034830">
    <property type="protein sequence ID" value="CAL1687521.1"/>
    <property type="molecule type" value="Genomic_DNA"/>
</dbReference>
<organism evidence="1 2">
    <name type="scientific">Lasius platythorax</name>
    <dbReference type="NCBI Taxonomy" id="488582"/>
    <lineage>
        <taxon>Eukaryota</taxon>
        <taxon>Metazoa</taxon>
        <taxon>Ecdysozoa</taxon>
        <taxon>Arthropoda</taxon>
        <taxon>Hexapoda</taxon>
        <taxon>Insecta</taxon>
        <taxon>Pterygota</taxon>
        <taxon>Neoptera</taxon>
        <taxon>Endopterygota</taxon>
        <taxon>Hymenoptera</taxon>
        <taxon>Apocrita</taxon>
        <taxon>Aculeata</taxon>
        <taxon>Formicoidea</taxon>
        <taxon>Formicidae</taxon>
        <taxon>Formicinae</taxon>
        <taxon>Lasius</taxon>
        <taxon>Lasius</taxon>
    </lineage>
</organism>
<gene>
    <name evidence="1" type="ORF">LPLAT_LOCUS12712</name>
</gene>
<sequence length="172" mass="19751">MDWDDTNDEQDYHATINSPARCANCGKDHPANAIICEKYIEKLNWITKVTGTNKHQPKGNNTVDIADESKFPRLKSDISLKKMKADNPWIQAHRTRQKQTTTTHETDGTSDQTHTDFISLVSEFKNLNSLINVKEMLNDIRNLNNKPSKCKSHVEKLEVLYNFTVELEQKHG</sequence>
<evidence type="ECO:0000313" key="1">
    <source>
        <dbReference type="EMBL" id="CAL1687521.1"/>
    </source>
</evidence>
<proteinExistence type="predicted"/>
<reference evidence="1" key="1">
    <citation type="submission" date="2024-04" db="EMBL/GenBank/DDBJ databases">
        <authorList>
            <consortium name="Molecular Ecology Group"/>
        </authorList>
    </citation>
    <scope>NUCLEOTIDE SEQUENCE</scope>
</reference>
<name>A0AAV2P6Y6_9HYME</name>